<dbReference type="EMBL" id="CACTIH010000212">
    <property type="protein sequence ID" value="CAA2957220.1"/>
    <property type="molecule type" value="Genomic_DNA"/>
</dbReference>
<name>A0A8S0PYJ4_OLEEU</name>
<reference evidence="1 2" key="1">
    <citation type="submission" date="2019-12" db="EMBL/GenBank/DDBJ databases">
        <authorList>
            <person name="Alioto T."/>
            <person name="Alioto T."/>
            <person name="Gomez Garrido J."/>
        </authorList>
    </citation>
    <scope>NUCLEOTIDE SEQUENCE [LARGE SCALE GENOMIC DNA]</scope>
</reference>
<dbReference type="AlphaFoldDB" id="A0A8S0PYJ4"/>
<dbReference type="Gramene" id="OE9A007580T1">
    <property type="protein sequence ID" value="OE9A007580C1"/>
    <property type="gene ID" value="OE9A007580"/>
</dbReference>
<evidence type="ECO:0000313" key="1">
    <source>
        <dbReference type="EMBL" id="CAA2957220.1"/>
    </source>
</evidence>
<proteinExistence type="predicted"/>
<gene>
    <name evidence="1" type="ORF">OLEA9_A007580</name>
</gene>
<accession>A0A8S0PYJ4</accession>
<protein>
    <submittedName>
        <fullName evidence="1">Uncharacterized protein</fullName>
    </submittedName>
</protein>
<organism evidence="1 2">
    <name type="scientific">Olea europaea subsp. europaea</name>
    <dbReference type="NCBI Taxonomy" id="158383"/>
    <lineage>
        <taxon>Eukaryota</taxon>
        <taxon>Viridiplantae</taxon>
        <taxon>Streptophyta</taxon>
        <taxon>Embryophyta</taxon>
        <taxon>Tracheophyta</taxon>
        <taxon>Spermatophyta</taxon>
        <taxon>Magnoliopsida</taxon>
        <taxon>eudicotyledons</taxon>
        <taxon>Gunneridae</taxon>
        <taxon>Pentapetalae</taxon>
        <taxon>asterids</taxon>
        <taxon>lamiids</taxon>
        <taxon>Lamiales</taxon>
        <taxon>Oleaceae</taxon>
        <taxon>Oleeae</taxon>
        <taxon>Olea</taxon>
    </lineage>
</organism>
<comment type="caution">
    <text evidence="1">The sequence shown here is derived from an EMBL/GenBank/DDBJ whole genome shotgun (WGS) entry which is preliminary data.</text>
</comment>
<sequence length="111" mass="13037">MISTKCAIPIRMFYCEVLDKMRKRTPEGVGRKGYEEEVSFIGVLSVKGAFEEGIVKERCNWILESKWFSWGVNENFEVSYHVFVVLEKGWERGMVKVRRQRWRGGEGRKQG</sequence>
<dbReference type="Proteomes" id="UP000594638">
    <property type="component" value="Unassembled WGS sequence"/>
</dbReference>
<keyword evidence="2" id="KW-1185">Reference proteome</keyword>
<evidence type="ECO:0000313" key="2">
    <source>
        <dbReference type="Proteomes" id="UP000594638"/>
    </source>
</evidence>